<dbReference type="Proteomes" id="UP000319514">
    <property type="component" value="Unassembled WGS sequence"/>
</dbReference>
<evidence type="ECO:0000313" key="2">
    <source>
        <dbReference type="Proteomes" id="UP000319514"/>
    </source>
</evidence>
<sequence>MTLTRIYLPLNAAGLRELHAGGVVAGRPLRAHAVTAAVRAAQPSGDEEDWEYTALCDAASSSRLLLERGEGRRIVAAADVTSTLVQEEAPGETSTPSAVVVSEAVPLKRIASFHVDEDGADDDEELLWYDATELGQLVELL</sequence>
<dbReference type="EMBL" id="VFOQ01000001">
    <property type="protein sequence ID" value="TQL59454.1"/>
    <property type="molecule type" value="Genomic_DNA"/>
</dbReference>
<dbReference type="AlphaFoldDB" id="A0A542ZGL3"/>
<proteinExistence type="predicted"/>
<comment type="caution">
    <text evidence="1">The sequence shown here is derived from an EMBL/GenBank/DDBJ whole genome shotgun (WGS) entry which is preliminary data.</text>
</comment>
<evidence type="ECO:0000313" key="1">
    <source>
        <dbReference type="EMBL" id="TQL59454.1"/>
    </source>
</evidence>
<protein>
    <submittedName>
        <fullName evidence="1">Uncharacterized protein</fullName>
    </submittedName>
</protein>
<gene>
    <name evidence="1" type="ORF">FB474_0808</name>
</gene>
<name>A0A542ZGL3_9MICO</name>
<reference evidence="1 2" key="1">
    <citation type="submission" date="2019-06" db="EMBL/GenBank/DDBJ databases">
        <title>Sequencing the genomes of 1000 actinobacteria strains.</title>
        <authorList>
            <person name="Klenk H.-P."/>
        </authorList>
    </citation>
    <scope>NUCLEOTIDE SEQUENCE [LARGE SCALE GENOMIC DNA]</scope>
    <source>
        <strain evidence="1 2">DSM 18082</strain>
    </source>
</reference>
<keyword evidence="2" id="KW-1185">Reference proteome</keyword>
<accession>A0A542ZGL3</accession>
<dbReference type="RefSeq" id="WP_141787475.1">
    <property type="nucleotide sequence ID" value="NZ_BAAAKX010000013.1"/>
</dbReference>
<dbReference type="OrthoDB" id="4866617at2"/>
<organism evidence="1 2">
    <name type="scientific">Oryzihumus leptocrescens</name>
    <dbReference type="NCBI Taxonomy" id="297536"/>
    <lineage>
        <taxon>Bacteria</taxon>
        <taxon>Bacillati</taxon>
        <taxon>Actinomycetota</taxon>
        <taxon>Actinomycetes</taxon>
        <taxon>Micrococcales</taxon>
        <taxon>Intrasporangiaceae</taxon>
        <taxon>Oryzihumus</taxon>
    </lineage>
</organism>
<dbReference type="InterPro" id="IPR054206">
    <property type="entry name" value="DUF6912"/>
</dbReference>
<dbReference type="Pfam" id="PF21853">
    <property type="entry name" value="DUF6912"/>
    <property type="match status" value="1"/>
</dbReference>